<keyword evidence="2" id="KW-1185">Reference proteome</keyword>
<dbReference type="Proteomes" id="UP001595711">
    <property type="component" value="Unassembled WGS sequence"/>
</dbReference>
<evidence type="ECO:0000313" key="1">
    <source>
        <dbReference type="EMBL" id="MFC3674683.1"/>
    </source>
</evidence>
<dbReference type="RefSeq" id="WP_379722038.1">
    <property type="nucleotide sequence ID" value="NZ_JBHRYJ010000001.1"/>
</dbReference>
<organism evidence="1 2">
    <name type="scientific">Ferrovibrio xuzhouensis</name>
    <dbReference type="NCBI Taxonomy" id="1576914"/>
    <lineage>
        <taxon>Bacteria</taxon>
        <taxon>Pseudomonadati</taxon>
        <taxon>Pseudomonadota</taxon>
        <taxon>Alphaproteobacteria</taxon>
        <taxon>Rhodospirillales</taxon>
        <taxon>Rhodospirillaceae</taxon>
        <taxon>Ferrovibrio</taxon>
    </lineage>
</organism>
<protein>
    <recommendedName>
        <fullName evidence="3">PH domain-containing protein</fullName>
    </recommendedName>
</protein>
<accession>A0ABV7VET1</accession>
<reference evidence="2" key="1">
    <citation type="journal article" date="2019" name="Int. J. Syst. Evol. Microbiol.">
        <title>The Global Catalogue of Microorganisms (GCM) 10K type strain sequencing project: providing services to taxonomists for standard genome sequencing and annotation.</title>
        <authorList>
            <consortium name="The Broad Institute Genomics Platform"/>
            <consortium name="The Broad Institute Genome Sequencing Center for Infectious Disease"/>
            <person name="Wu L."/>
            <person name="Ma J."/>
        </authorList>
    </citation>
    <scope>NUCLEOTIDE SEQUENCE [LARGE SCALE GENOMIC DNA]</scope>
    <source>
        <strain evidence="2">KCTC 42182</strain>
    </source>
</reference>
<comment type="caution">
    <text evidence="1">The sequence shown here is derived from an EMBL/GenBank/DDBJ whole genome shotgun (WGS) entry which is preliminary data.</text>
</comment>
<gene>
    <name evidence="1" type="ORF">ACFOOQ_03950</name>
</gene>
<name>A0ABV7VET1_9PROT</name>
<evidence type="ECO:0008006" key="3">
    <source>
        <dbReference type="Google" id="ProtNLM"/>
    </source>
</evidence>
<sequence>MIAAVCIALVSALLVGEAALCWQWARREMRWLTIEPVFLRWQSWVRRAISQPWPGYNGLQYFETAALLPEMKVERLGDEIVISGLDQALRDAVHRAIARAPAGSA</sequence>
<evidence type="ECO:0000313" key="2">
    <source>
        <dbReference type="Proteomes" id="UP001595711"/>
    </source>
</evidence>
<dbReference type="EMBL" id="JBHRYJ010000001">
    <property type="protein sequence ID" value="MFC3674683.1"/>
    <property type="molecule type" value="Genomic_DNA"/>
</dbReference>
<proteinExistence type="predicted"/>